<dbReference type="PANTHER" id="PTHR41368">
    <property type="entry name" value="PROTEIN YGHO"/>
    <property type="match status" value="1"/>
</dbReference>
<organism evidence="1 2">
    <name type="scientific">Acetoanaerobium pronyense</name>
    <dbReference type="NCBI Taxonomy" id="1482736"/>
    <lineage>
        <taxon>Bacteria</taxon>
        <taxon>Bacillati</taxon>
        <taxon>Bacillota</taxon>
        <taxon>Clostridia</taxon>
        <taxon>Peptostreptococcales</taxon>
        <taxon>Filifactoraceae</taxon>
        <taxon>Acetoanaerobium</taxon>
    </lineage>
</organism>
<gene>
    <name evidence="1" type="ORF">J2Z35_002259</name>
</gene>
<accession>A0ABS4KMT4</accession>
<dbReference type="InterPro" id="IPR016181">
    <property type="entry name" value="Acyl_CoA_acyltransferase"/>
</dbReference>
<dbReference type="EMBL" id="JAGGLI010000029">
    <property type="protein sequence ID" value="MBP2028456.1"/>
    <property type="molecule type" value="Genomic_DNA"/>
</dbReference>
<keyword evidence="2" id="KW-1185">Reference proteome</keyword>
<reference evidence="1 2" key="1">
    <citation type="submission" date="2021-03" db="EMBL/GenBank/DDBJ databases">
        <title>Genomic Encyclopedia of Type Strains, Phase IV (KMG-IV): sequencing the most valuable type-strain genomes for metagenomic binning, comparative biology and taxonomic classification.</title>
        <authorList>
            <person name="Goeker M."/>
        </authorList>
    </citation>
    <scope>NUCLEOTIDE SEQUENCE [LARGE SCALE GENOMIC DNA]</scope>
    <source>
        <strain evidence="1 2">DSM 27512</strain>
    </source>
</reference>
<evidence type="ECO:0000313" key="2">
    <source>
        <dbReference type="Proteomes" id="UP001314903"/>
    </source>
</evidence>
<evidence type="ECO:0008006" key="3">
    <source>
        <dbReference type="Google" id="ProtNLM"/>
    </source>
</evidence>
<dbReference type="RefSeq" id="WP_209661506.1">
    <property type="nucleotide sequence ID" value="NZ_JAGGLI010000029.1"/>
</dbReference>
<dbReference type="Proteomes" id="UP001314903">
    <property type="component" value="Unassembled WGS sequence"/>
</dbReference>
<dbReference type="SUPFAM" id="SSF55729">
    <property type="entry name" value="Acyl-CoA N-acyltransferases (Nat)"/>
    <property type="match status" value="1"/>
</dbReference>
<comment type="caution">
    <text evidence="1">The sequence shown here is derived from an EMBL/GenBank/DDBJ whole genome shotgun (WGS) entry which is preliminary data.</text>
</comment>
<proteinExistence type="predicted"/>
<sequence>MEIVKVDKKNIDRFLSLSKEIYKNNPFYRDTLTRAARGILRGEGEICKSSFIEGVMVIKEDEVLAGCIFSIVDRMDDILQIAYFESKEGYEESINILLDYGKALARQKGIKKMLAGLNLHVNYGLGYLASHFDSVQSLGSAYNPPYYIDYFQKVAREEINLTSYIADMKDISIDIDTRLKNRILKNYTVRKADFKNIEKEAKLYTDINNDAFKSHRFYYERRKEEDLELFKEYRLFLKEENLLFLEHKGKEVGFMLWYPDFNQLLKEGESLGIKSLLKSRIFYKKIDTFKIVELGVAPKHQKTGGVYALFDYCKGITKERFKKCESGWILDENISSKGFGIRWGKDEYKKYKVFLLDV</sequence>
<name>A0ABS4KMT4_9FIRM</name>
<dbReference type="Gene3D" id="3.40.630.30">
    <property type="match status" value="1"/>
</dbReference>
<dbReference type="PANTHER" id="PTHR41368:SF1">
    <property type="entry name" value="PROTEIN YGHO"/>
    <property type="match status" value="1"/>
</dbReference>
<protein>
    <recommendedName>
        <fullName evidence="3">N-acetyltransferase domain-containing protein</fullName>
    </recommendedName>
</protein>
<evidence type="ECO:0000313" key="1">
    <source>
        <dbReference type="EMBL" id="MBP2028456.1"/>
    </source>
</evidence>
<dbReference type="InterPro" id="IPR039968">
    <property type="entry name" value="BcerS-like"/>
</dbReference>